<reference evidence="4 5" key="1">
    <citation type="journal article" date="2013" name="PLoS ONE">
        <title>Cultivation and Complete Genome Sequencing of Gloeobacter kilaueensis sp. nov., from a Lava Cave in Kilauea Caldera, Hawai'i.</title>
        <authorList>
            <person name="Saw J.H."/>
            <person name="Schatz M."/>
            <person name="Brown M.V."/>
            <person name="Kunkel D.D."/>
            <person name="Foster J.S."/>
            <person name="Shick H."/>
            <person name="Christensen S."/>
            <person name="Hou S."/>
            <person name="Wan X."/>
            <person name="Donachie S.P."/>
        </authorList>
    </citation>
    <scope>NUCLEOTIDE SEQUENCE [LARGE SCALE GENOMIC DNA]</scope>
    <source>
        <strain evidence="5">JS</strain>
    </source>
</reference>
<evidence type="ECO:0000256" key="2">
    <source>
        <dbReference type="ARBA" id="ARBA00023315"/>
    </source>
</evidence>
<dbReference type="Pfam" id="PF13673">
    <property type="entry name" value="Acetyltransf_10"/>
    <property type="match status" value="1"/>
</dbReference>
<dbReference type="EMBL" id="CP003587">
    <property type="protein sequence ID" value="AGY60409.1"/>
    <property type="molecule type" value="Genomic_DNA"/>
</dbReference>
<dbReference type="InterPro" id="IPR000182">
    <property type="entry name" value="GNAT_dom"/>
</dbReference>
<dbReference type="PROSITE" id="PS51186">
    <property type="entry name" value="GNAT"/>
    <property type="match status" value="1"/>
</dbReference>
<dbReference type="AlphaFoldDB" id="U5QS11"/>
<gene>
    <name evidence="4" type="ORF">GKIL_4163</name>
</gene>
<evidence type="ECO:0000256" key="1">
    <source>
        <dbReference type="ARBA" id="ARBA00022679"/>
    </source>
</evidence>
<protein>
    <submittedName>
        <fullName evidence="4">GCN5-related N-acetyltransferase</fullName>
    </submittedName>
</protein>
<dbReference type="GO" id="GO:0016747">
    <property type="term" value="F:acyltransferase activity, transferring groups other than amino-acyl groups"/>
    <property type="evidence" value="ECO:0007669"/>
    <property type="project" value="InterPro"/>
</dbReference>
<dbReference type="OrthoDB" id="9796171at2"/>
<dbReference type="PATRIC" id="fig|1183438.3.peg.4092"/>
<accession>U5QS11</accession>
<dbReference type="eggNOG" id="COG2153">
    <property type="taxonomic scope" value="Bacteria"/>
</dbReference>
<proteinExistence type="predicted"/>
<dbReference type="SUPFAM" id="SSF55729">
    <property type="entry name" value="Acyl-CoA N-acyltransferases (Nat)"/>
    <property type="match status" value="1"/>
</dbReference>
<evidence type="ECO:0000313" key="4">
    <source>
        <dbReference type="EMBL" id="AGY60409.1"/>
    </source>
</evidence>
<dbReference type="RefSeq" id="WP_023175755.1">
    <property type="nucleotide sequence ID" value="NC_022600.1"/>
</dbReference>
<dbReference type="STRING" id="1183438.GKIL_4163"/>
<sequence>MFAVSSVSWQQCQQELYYVRRLVFIEEQAVPAEIEIDGWDELSIHVLARDLGGEPIGCGRLLPDGHIGRMAVLPAWRGQGVGRALLDCLLDLAQKAGIETVHLSAQVHAIPFYLKAGFVPYGDIYDEAGIPHRAMHKIHSK</sequence>
<dbReference type="KEGG" id="glj:GKIL_4163"/>
<dbReference type="Gene3D" id="3.40.630.30">
    <property type="match status" value="1"/>
</dbReference>
<keyword evidence="1 4" id="KW-0808">Transferase</keyword>
<organism evidence="4 5">
    <name type="scientific">Gloeobacter kilaueensis (strain ATCC BAA-2537 / CCAP 1431/1 / ULC 316 / JS1)</name>
    <dbReference type="NCBI Taxonomy" id="1183438"/>
    <lineage>
        <taxon>Bacteria</taxon>
        <taxon>Bacillati</taxon>
        <taxon>Cyanobacteriota</taxon>
        <taxon>Cyanophyceae</taxon>
        <taxon>Gloeobacterales</taxon>
        <taxon>Gloeobacteraceae</taxon>
        <taxon>Gloeobacter</taxon>
    </lineage>
</organism>
<keyword evidence="5" id="KW-1185">Reference proteome</keyword>
<dbReference type="InterPro" id="IPR016181">
    <property type="entry name" value="Acyl_CoA_acyltransferase"/>
</dbReference>
<evidence type="ECO:0000313" key="5">
    <source>
        <dbReference type="Proteomes" id="UP000017396"/>
    </source>
</evidence>
<name>U5QS11_GLOK1</name>
<keyword evidence="2" id="KW-0012">Acyltransferase</keyword>
<dbReference type="InterPro" id="IPR050832">
    <property type="entry name" value="Bact_Acetyltransf"/>
</dbReference>
<dbReference type="HOGENOM" id="CLU_056607_6_4_3"/>
<dbReference type="Proteomes" id="UP000017396">
    <property type="component" value="Chromosome"/>
</dbReference>
<dbReference type="CDD" id="cd04301">
    <property type="entry name" value="NAT_SF"/>
    <property type="match status" value="1"/>
</dbReference>
<feature type="domain" description="N-acetyltransferase" evidence="3">
    <location>
        <begin position="2"/>
        <end position="141"/>
    </location>
</feature>
<evidence type="ECO:0000259" key="3">
    <source>
        <dbReference type="PROSITE" id="PS51186"/>
    </source>
</evidence>
<dbReference type="PANTHER" id="PTHR43877">
    <property type="entry name" value="AMINOALKYLPHOSPHONATE N-ACETYLTRANSFERASE-RELATED-RELATED"/>
    <property type="match status" value="1"/>
</dbReference>
<dbReference type="PANTHER" id="PTHR43877:SF1">
    <property type="entry name" value="ACETYLTRANSFERASE"/>
    <property type="match status" value="1"/>
</dbReference>